<feature type="region of interest" description="Disordered" evidence="1">
    <location>
        <begin position="1"/>
        <end position="22"/>
    </location>
</feature>
<gene>
    <name evidence="2" type="ORF">PROAA_1040003</name>
</gene>
<evidence type="ECO:0000313" key="2">
    <source>
        <dbReference type="EMBL" id="SBT03360.1"/>
    </source>
</evidence>
<protein>
    <submittedName>
        <fullName evidence="2">Uncharacterized protein</fullName>
    </submittedName>
</protein>
<dbReference type="EMBL" id="FLQY01000007">
    <property type="protein sequence ID" value="SBT03360.1"/>
    <property type="molecule type" value="Genomic_DNA"/>
</dbReference>
<dbReference type="InterPro" id="IPR011990">
    <property type="entry name" value="TPR-like_helical_dom_sf"/>
</dbReference>
<sequence>MTNGTTTSERETDLSAAEPMELGQSLVGDPTRQAIDSLEGYDYQIVRTVETWLQLSADEKIYIECAEDYDVVGPCGAIATQVKNSPSTITLNSGDVRDAVRNYWVLRERNSGRDRISLRFLTRGRVGKEQKSKLGSETGIELWRKAASGDDAAARLVADHLIEQGGSDSFIDFLRDVDGADLCEKLFSRIEWVTEEHSIEAARLVVSRLAVKMGSRENIPPIVAERAVPALLDHCRQVATKKDAELRSLTLADAKIVFARHTSLSVPITERLAVTMGMMAAASCGGLADMTFAPVFDGELPELPTEHLPRKEFVAALTRRARESGCVLIVGSESEGKSTAANMVARLLDPAAYWMDLRGGDEQVSAAAIENAILVVRGARPPSCVALDDVPAAQGVSDALWGRLRALIDSCRRSKATLVMTSKGVPANAVDPKFRSASVAVALVPRIGEEELIDYLRSLGCADPQVALSWARMMLAHTGGGHPKLVYLAALELRDRGWKVADAAEFVATPRSVEEARTIARQTATRTVPQPDRGLLFALSLTTVAFERGVALELGRRLYISEPGAALDRLAGRWIELLGRTGYKATTLLNGQAKELWSPERVRQTHVLLLDSFMATKSIRLDQAMGLFLHAFQSQDAPRFIKFVLTIVSHIERTEGLAEALELVVYFGSIDGQPAIAFDENASTLFRYLQFRVARARHPELLPEIARRWLWEIERLAQPAHRNFTRALRGMAIAMASEGSFSAATVVEAVQDAALLETLGIDTLTITAADLEIPSADSQGVIDPMHLLFMVAQANFGSAHGVDDMLAVLATVPADFRRRLLGGFDLPLAREGFSMFDRALIAETKASQANWQGLSNALVRSAKAGREWGAAGFADSAARTLSIALSEHIGDQKAACLVLQEAAAAGTSPVIMEQMANLAFRRGEHDQAVRLWDKSLHGSDQAGEQGVRDPFAMRFAAIACARLRRFDEAALWLERAAALSEASFKLMPAALFRSDAGYCWFRHGDAKRMLRATEEARREVSTWVDPEAHPRLFAAQKFLGHTLAWMRNEVIEPINNFSEPIVGAASDPNLDVAAIGLEPATAPDMLALLVVELCVLLGINEPWLPSAVSTVEASTDPYIVIRYRAARLRALLSQGDYLQVASEVHELHEAFLCISLVVRRMKADLPADPTEKPDSALRESKRDLPAYCFALTLSLATMNKVDRHQLLQAWRASLASAANGVFIAGIADEVALAFEVSGAEAMDRVRKAQSRVERIGAASSVLAADASAPRDTAQAQWVLAYNLLVHSGRQVLRAGTSALANTFRRQWERHLACRALLVTPRLTVPLLQQAISAQEPPTRKILSLAVAGAQACGDHVPDFILAVLNEAAISEGPREGKAQDLAATAIAVTTPTA</sequence>
<evidence type="ECO:0000256" key="1">
    <source>
        <dbReference type="SAM" id="MobiDB-lite"/>
    </source>
</evidence>
<dbReference type="SUPFAM" id="SSF52540">
    <property type="entry name" value="P-loop containing nucleoside triphosphate hydrolases"/>
    <property type="match status" value="1"/>
</dbReference>
<organism evidence="2 3">
    <name type="scientific">Candidatus Propionivibrio aalborgensis</name>
    <dbReference type="NCBI Taxonomy" id="1860101"/>
    <lineage>
        <taxon>Bacteria</taxon>
        <taxon>Pseudomonadati</taxon>
        <taxon>Pseudomonadota</taxon>
        <taxon>Betaproteobacteria</taxon>
        <taxon>Rhodocyclales</taxon>
        <taxon>Rhodocyclaceae</taxon>
        <taxon>Propionivibrio</taxon>
    </lineage>
</organism>
<name>A0A1A8XDU1_9RHOO</name>
<dbReference type="InterPro" id="IPR027417">
    <property type="entry name" value="P-loop_NTPase"/>
</dbReference>
<dbReference type="Proteomes" id="UP000199600">
    <property type="component" value="Unassembled WGS sequence"/>
</dbReference>
<keyword evidence="3" id="KW-1185">Reference proteome</keyword>
<evidence type="ECO:0000313" key="3">
    <source>
        <dbReference type="Proteomes" id="UP000199600"/>
    </source>
</evidence>
<dbReference type="SUPFAM" id="SSF48452">
    <property type="entry name" value="TPR-like"/>
    <property type="match status" value="1"/>
</dbReference>
<dbReference type="Gene3D" id="1.25.40.10">
    <property type="entry name" value="Tetratricopeptide repeat domain"/>
    <property type="match status" value="1"/>
</dbReference>
<accession>A0A1A8XDU1</accession>
<reference evidence="2 3" key="1">
    <citation type="submission" date="2016-06" db="EMBL/GenBank/DDBJ databases">
        <authorList>
            <person name="Kjaerup R.B."/>
            <person name="Dalgaard T.S."/>
            <person name="Juul-Madsen H.R."/>
        </authorList>
    </citation>
    <scope>NUCLEOTIDE SEQUENCE [LARGE SCALE GENOMIC DNA]</scope>
    <source>
        <strain evidence="2">2</strain>
    </source>
</reference>
<proteinExistence type="predicted"/>